<dbReference type="PROSITE" id="PS51257">
    <property type="entry name" value="PROKAR_LIPOPROTEIN"/>
    <property type="match status" value="1"/>
</dbReference>
<proteinExistence type="predicted"/>
<organism evidence="1 2">
    <name type="scientific">Aquimarina muelleri</name>
    <dbReference type="NCBI Taxonomy" id="279356"/>
    <lineage>
        <taxon>Bacteria</taxon>
        <taxon>Pseudomonadati</taxon>
        <taxon>Bacteroidota</taxon>
        <taxon>Flavobacteriia</taxon>
        <taxon>Flavobacteriales</taxon>
        <taxon>Flavobacteriaceae</taxon>
        <taxon>Aquimarina</taxon>
    </lineage>
</organism>
<reference evidence="1 2" key="1">
    <citation type="journal article" date="2014" name="Int. J. Syst. Evol. Microbiol.">
        <title>Complete genome sequence of Corynebacterium casei LMG S-19264T (=DSM 44701T), isolated from a smear-ripened cheese.</title>
        <authorList>
            <consortium name="US DOE Joint Genome Institute (JGI-PGF)"/>
            <person name="Walter F."/>
            <person name="Albersmeier A."/>
            <person name="Kalinowski J."/>
            <person name="Ruckert C."/>
        </authorList>
    </citation>
    <scope>NUCLEOTIDE SEQUENCE [LARGE SCALE GENOMIC DNA]</scope>
    <source>
        <strain evidence="1 2">KCTC 12285</strain>
    </source>
</reference>
<keyword evidence="2" id="KW-1185">Reference proteome</keyword>
<comment type="caution">
    <text evidence="1">The sequence shown here is derived from an EMBL/GenBank/DDBJ whole genome shotgun (WGS) entry which is preliminary data.</text>
</comment>
<name>A0A918N411_9FLAO</name>
<dbReference type="EMBL" id="BMWS01000030">
    <property type="protein sequence ID" value="GGX30838.1"/>
    <property type="molecule type" value="Genomic_DNA"/>
</dbReference>
<dbReference type="Proteomes" id="UP000601108">
    <property type="component" value="Unassembled WGS sequence"/>
</dbReference>
<accession>A0A918N411</accession>
<sequence length="118" mass="13871">MFIQPKYIGLVMFIVLFSCDSKNKNMDTIKNTWEQLVNSKTIDEEVKVIKQLREASKENDFSFTLFILDESGNKIHYNDFDNQKIKSVSVDFYVNDSEYNGKNWKPLDVNNISLLFLE</sequence>
<evidence type="ECO:0000313" key="2">
    <source>
        <dbReference type="Proteomes" id="UP000601108"/>
    </source>
</evidence>
<dbReference type="AlphaFoldDB" id="A0A918N411"/>
<protein>
    <submittedName>
        <fullName evidence="1">Uncharacterized protein</fullName>
    </submittedName>
</protein>
<gene>
    <name evidence="1" type="ORF">GCM10007384_34950</name>
</gene>
<evidence type="ECO:0000313" key="1">
    <source>
        <dbReference type="EMBL" id="GGX30838.1"/>
    </source>
</evidence>